<evidence type="ECO:0000256" key="2">
    <source>
        <dbReference type="ARBA" id="ARBA00023157"/>
    </source>
</evidence>
<evidence type="ECO:0000259" key="4">
    <source>
        <dbReference type="PROSITE" id="PS51034"/>
    </source>
</evidence>
<organism evidence="5 6">
    <name type="scientific">Desmophyllum pertusum</name>
    <dbReference type="NCBI Taxonomy" id="174260"/>
    <lineage>
        <taxon>Eukaryota</taxon>
        <taxon>Metazoa</taxon>
        <taxon>Cnidaria</taxon>
        <taxon>Anthozoa</taxon>
        <taxon>Hexacorallia</taxon>
        <taxon>Scleractinia</taxon>
        <taxon>Caryophylliina</taxon>
        <taxon>Caryophylliidae</taxon>
        <taxon>Desmophyllum</taxon>
    </lineage>
</organism>
<dbReference type="PANTHER" id="PTHR14002:SF43">
    <property type="entry name" value="DELTA-LIKE PROTEIN"/>
    <property type="match status" value="1"/>
</dbReference>
<keyword evidence="3" id="KW-0812">Transmembrane</keyword>
<feature type="domain" description="ZP" evidence="4">
    <location>
        <begin position="1"/>
        <end position="125"/>
    </location>
</feature>
<name>A0A9W9ZZ58_9CNID</name>
<protein>
    <recommendedName>
        <fullName evidence="4">ZP domain-containing protein</fullName>
    </recommendedName>
</protein>
<reference evidence="5" key="1">
    <citation type="submission" date="2023-01" db="EMBL/GenBank/DDBJ databases">
        <title>Genome assembly of the deep-sea coral Lophelia pertusa.</title>
        <authorList>
            <person name="Herrera S."/>
            <person name="Cordes E."/>
        </authorList>
    </citation>
    <scope>NUCLEOTIDE SEQUENCE</scope>
    <source>
        <strain evidence="5">USNM1676648</strain>
        <tissue evidence="5">Polyp</tissue>
    </source>
</reference>
<keyword evidence="3" id="KW-1133">Transmembrane helix</keyword>
<keyword evidence="2" id="KW-1015">Disulfide bond</keyword>
<keyword evidence="3" id="KW-0472">Membrane</keyword>
<keyword evidence="1" id="KW-0732">Signal</keyword>
<keyword evidence="6" id="KW-1185">Reference proteome</keyword>
<dbReference type="Pfam" id="PF00100">
    <property type="entry name" value="Zona_pellucida"/>
    <property type="match status" value="1"/>
</dbReference>
<dbReference type="PROSITE" id="PS51034">
    <property type="entry name" value="ZP_2"/>
    <property type="match status" value="1"/>
</dbReference>
<evidence type="ECO:0000256" key="1">
    <source>
        <dbReference type="ARBA" id="ARBA00022729"/>
    </source>
</evidence>
<evidence type="ECO:0000313" key="5">
    <source>
        <dbReference type="EMBL" id="KAJ7390070.1"/>
    </source>
</evidence>
<dbReference type="EMBL" id="MU825421">
    <property type="protein sequence ID" value="KAJ7390070.1"/>
    <property type="molecule type" value="Genomic_DNA"/>
</dbReference>
<feature type="transmembrane region" description="Helical" evidence="3">
    <location>
        <begin position="172"/>
        <end position="192"/>
    </location>
</feature>
<dbReference type="PANTHER" id="PTHR14002">
    <property type="entry name" value="ENDOGLIN/TGF-BETA RECEPTOR TYPE III"/>
    <property type="match status" value="1"/>
</dbReference>
<dbReference type="OrthoDB" id="5968655at2759"/>
<dbReference type="InterPro" id="IPR055355">
    <property type="entry name" value="ZP-C"/>
</dbReference>
<evidence type="ECO:0000313" key="6">
    <source>
        <dbReference type="Proteomes" id="UP001163046"/>
    </source>
</evidence>
<dbReference type="AlphaFoldDB" id="A0A9W9ZZ58"/>
<gene>
    <name evidence="5" type="ORF">OS493_027595</name>
</gene>
<sequence length="211" mass="23331">MFPDKRFVSPYMKDDFPVAVVLRKLLFFEVSVTSGDKQLSIVADRCYATPTQDQKNSLKYEFIRKGCPNDETVKYHSAPSIGAQRFSLEAFKFIAKHPFVFVHCHVIICNATDPGSKCAKKCPSSGRGRREASDHVTDDVYSLAQGPLLLAREKREEKRGNVLDKSGSSPTLLMALFVMCVACLAGTALMIFKKSRDKPAGYAVLASGDPK</sequence>
<dbReference type="InterPro" id="IPR001507">
    <property type="entry name" value="ZP_dom"/>
</dbReference>
<dbReference type="Proteomes" id="UP001163046">
    <property type="component" value="Unassembled WGS sequence"/>
</dbReference>
<accession>A0A9W9ZZ58</accession>
<evidence type="ECO:0000256" key="3">
    <source>
        <dbReference type="SAM" id="Phobius"/>
    </source>
</evidence>
<comment type="caution">
    <text evidence="5">The sequence shown here is derived from an EMBL/GenBank/DDBJ whole genome shotgun (WGS) entry which is preliminary data.</text>
</comment>
<proteinExistence type="predicted"/>
<dbReference type="Gene3D" id="2.60.40.4100">
    <property type="entry name" value="Zona pellucida, ZP-C domain"/>
    <property type="match status" value="1"/>
</dbReference>
<dbReference type="InterPro" id="IPR042235">
    <property type="entry name" value="ZP-C_dom"/>
</dbReference>